<name>A0A921DWJ0_9STAP</name>
<comment type="function">
    <text evidence="7">Involved in DNA repair and RecF pathway recombination.</text>
</comment>
<evidence type="ECO:0000256" key="6">
    <source>
        <dbReference type="ARBA" id="ARBA00033409"/>
    </source>
</evidence>
<keyword evidence="4 7" id="KW-0233">DNA recombination</keyword>
<keyword evidence="3 7" id="KW-0227">DNA damage</keyword>
<dbReference type="SUPFAM" id="SSF50249">
    <property type="entry name" value="Nucleic acid-binding proteins"/>
    <property type="match status" value="1"/>
</dbReference>
<dbReference type="GO" id="GO:0006310">
    <property type="term" value="P:DNA recombination"/>
    <property type="evidence" value="ECO:0007669"/>
    <property type="project" value="UniProtKB-UniRule"/>
</dbReference>
<dbReference type="InterPro" id="IPR022572">
    <property type="entry name" value="DNA_rep/recomb_RecO_N"/>
</dbReference>
<comment type="similarity">
    <text evidence="1 7">Belongs to the RecO family.</text>
</comment>
<dbReference type="GO" id="GO:0043590">
    <property type="term" value="C:bacterial nucleoid"/>
    <property type="evidence" value="ECO:0007669"/>
    <property type="project" value="TreeGrafter"/>
</dbReference>
<accession>A0A921DWJ0</accession>
<evidence type="ECO:0000256" key="2">
    <source>
        <dbReference type="ARBA" id="ARBA00021310"/>
    </source>
</evidence>
<evidence type="ECO:0000256" key="7">
    <source>
        <dbReference type="HAMAP-Rule" id="MF_00201"/>
    </source>
</evidence>
<proteinExistence type="inferred from homology"/>
<dbReference type="InterPro" id="IPR012340">
    <property type="entry name" value="NA-bd_OB-fold"/>
</dbReference>
<dbReference type="PANTHER" id="PTHR33991:SF1">
    <property type="entry name" value="DNA REPAIR PROTEIN RECO"/>
    <property type="match status" value="1"/>
</dbReference>
<evidence type="ECO:0000256" key="4">
    <source>
        <dbReference type="ARBA" id="ARBA00023172"/>
    </source>
</evidence>
<dbReference type="InterPro" id="IPR037278">
    <property type="entry name" value="ARFGAP/RecO"/>
</dbReference>
<dbReference type="NCBIfam" id="TIGR00613">
    <property type="entry name" value="reco"/>
    <property type="match status" value="1"/>
</dbReference>
<evidence type="ECO:0000313" key="10">
    <source>
        <dbReference type="Proteomes" id="UP000763505"/>
    </source>
</evidence>
<evidence type="ECO:0000259" key="8">
    <source>
        <dbReference type="Pfam" id="PF11967"/>
    </source>
</evidence>
<dbReference type="SUPFAM" id="SSF57863">
    <property type="entry name" value="ArfGap/RecO-like zinc finger"/>
    <property type="match status" value="1"/>
</dbReference>
<evidence type="ECO:0000313" key="9">
    <source>
        <dbReference type="EMBL" id="HJE19427.1"/>
    </source>
</evidence>
<dbReference type="Pfam" id="PF02565">
    <property type="entry name" value="RecO_C"/>
    <property type="match status" value="1"/>
</dbReference>
<dbReference type="GO" id="GO:0006302">
    <property type="term" value="P:double-strand break repair"/>
    <property type="evidence" value="ECO:0007669"/>
    <property type="project" value="TreeGrafter"/>
</dbReference>
<dbReference type="PANTHER" id="PTHR33991">
    <property type="entry name" value="DNA REPAIR PROTEIN RECO"/>
    <property type="match status" value="1"/>
</dbReference>
<dbReference type="InterPro" id="IPR003717">
    <property type="entry name" value="RecO"/>
</dbReference>
<dbReference type="Pfam" id="PF11967">
    <property type="entry name" value="RecO_N"/>
    <property type="match status" value="1"/>
</dbReference>
<dbReference type="EMBL" id="DYYI01000035">
    <property type="protein sequence ID" value="HJE19427.1"/>
    <property type="molecule type" value="Genomic_DNA"/>
</dbReference>
<feature type="domain" description="DNA replication/recombination mediator RecO N-terminal" evidence="8">
    <location>
        <begin position="1"/>
        <end position="78"/>
    </location>
</feature>
<dbReference type="Gene3D" id="1.20.1440.120">
    <property type="entry name" value="Recombination protein O, C-terminal domain"/>
    <property type="match status" value="1"/>
</dbReference>
<dbReference type="Gene3D" id="2.40.50.140">
    <property type="entry name" value="Nucleic acid-binding proteins"/>
    <property type="match status" value="1"/>
</dbReference>
<organism evidence="9 10">
    <name type="scientific">Aliicoccus persicus</name>
    <dbReference type="NCBI Taxonomy" id="930138"/>
    <lineage>
        <taxon>Bacteria</taxon>
        <taxon>Bacillati</taxon>
        <taxon>Bacillota</taxon>
        <taxon>Bacilli</taxon>
        <taxon>Bacillales</taxon>
        <taxon>Staphylococcaceae</taxon>
        <taxon>Aliicoccus</taxon>
    </lineage>
</organism>
<sequence length="253" mass="29400">MLYKQQGFVIRQTNYSESSKIITMLNEQGVQVPMMARGFNKPNNAFQTLKQGINETLFTYSKHKGMGTLTEVEPIHNYKAINKDFDLYYYASYIQEVVIRGMEGGLESKGFYVLLKKGFDLLEAGGERNAVLSFILIKMMKFYGVELQAEHCEICGETDYKLFDRYSYEHHGIICTNCFNELEHLRTVPVSNKVLYFAQLFKKTKILQMNSVKMSQENGENLRRFIEHLYDEYTGVFFKSRKLIETGHSEGIE</sequence>
<evidence type="ECO:0000256" key="5">
    <source>
        <dbReference type="ARBA" id="ARBA00023204"/>
    </source>
</evidence>
<gene>
    <name evidence="7 9" type="primary">recO</name>
    <name evidence="9" type="ORF">K8V35_03630</name>
</gene>
<reference evidence="9" key="1">
    <citation type="journal article" date="2021" name="PeerJ">
        <title>Extensive microbial diversity within the chicken gut microbiome revealed by metagenomics and culture.</title>
        <authorList>
            <person name="Gilroy R."/>
            <person name="Ravi A."/>
            <person name="Getino M."/>
            <person name="Pursley I."/>
            <person name="Horton D.L."/>
            <person name="Alikhan N.F."/>
            <person name="Baker D."/>
            <person name="Gharbi K."/>
            <person name="Hall N."/>
            <person name="Watson M."/>
            <person name="Adriaenssens E.M."/>
            <person name="Foster-Nyarko E."/>
            <person name="Jarju S."/>
            <person name="Secka A."/>
            <person name="Antonio M."/>
            <person name="Oren A."/>
            <person name="Chaudhuri R.R."/>
            <person name="La Ragione R."/>
            <person name="Hildebrand F."/>
            <person name="Pallen M.J."/>
        </authorList>
    </citation>
    <scope>NUCLEOTIDE SEQUENCE</scope>
    <source>
        <strain evidence="9">6019</strain>
    </source>
</reference>
<dbReference type="AlphaFoldDB" id="A0A921DWJ0"/>
<dbReference type="Proteomes" id="UP000763505">
    <property type="component" value="Unassembled WGS sequence"/>
</dbReference>
<dbReference type="InterPro" id="IPR042242">
    <property type="entry name" value="RecO_C"/>
</dbReference>
<keyword evidence="5 7" id="KW-0234">DNA repair</keyword>
<evidence type="ECO:0000256" key="3">
    <source>
        <dbReference type="ARBA" id="ARBA00022763"/>
    </source>
</evidence>
<comment type="caution">
    <text evidence="9">The sequence shown here is derived from an EMBL/GenBank/DDBJ whole genome shotgun (WGS) entry which is preliminary data.</text>
</comment>
<dbReference type="HAMAP" id="MF_00201">
    <property type="entry name" value="RecO"/>
    <property type="match status" value="1"/>
</dbReference>
<protein>
    <recommendedName>
        <fullName evidence="2 7">DNA repair protein RecO</fullName>
    </recommendedName>
    <alternativeName>
        <fullName evidence="6 7">Recombination protein O</fullName>
    </alternativeName>
</protein>
<reference evidence="9" key="2">
    <citation type="submission" date="2021-09" db="EMBL/GenBank/DDBJ databases">
        <authorList>
            <person name="Gilroy R."/>
        </authorList>
    </citation>
    <scope>NUCLEOTIDE SEQUENCE</scope>
    <source>
        <strain evidence="9">6019</strain>
    </source>
</reference>
<evidence type="ECO:0000256" key="1">
    <source>
        <dbReference type="ARBA" id="ARBA00007452"/>
    </source>
</evidence>